<name>A0A195EL88_9HYME</name>
<keyword evidence="1" id="KW-0675">Receptor</keyword>
<dbReference type="Gene3D" id="2.60.40.60">
    <property type="entry name" value="Cadherins"/>
    <property type="match status" value="1"/>
</dbReference>
<feature type="non-terminal residue" evidence="1">
    <location>
        <position position="1"/>
    </location>
</feature>
<reference evidence="1 2" key="1">
    <citation type="submission" date="2015-09" db="EMBL/GenBank/DDBJ databases">
        <title>Trachymyrmex cornetzi WGS genome.</title>
        <authorList>
            <person name="Nygaard S."/>
            <person name="Hu H."/>
            <person name="Boomsma J."/>
            <person name="Zhang G."/>
        </authorList>
    </citation>
    <scope>NUCLEOTIDE SEQUENCE [LARGE SCALE GENOMIC DNA]</scope>
    <source>
        <strain evidence="1">Tcor2-1</strain>
        <tissue evidence="1">Whole body</tissue>
    </source>
</reference>
<organism evidence="1 2">
    <name type="scientific">Trachymyrmex cornetzi</name>
    <dbReference type="NCBI Taxonomy" id="471704"/>
    <lineage>
        <taxon>Eukaryota</taxon>
        <taxon>Metazoa</taxon>
        <taxon>Ecdysozoa</taxon>
        <taxon>Arthropoda</taxon>
        <taxon>Hexapoda</taxon>
        <taxon>Insecta</taxon>
        <taxon>Pterygota</taxon>
        <taxon>Neoptera</taxon>
        <taxon>Endopterygota</taxon>
        <taxon>Hymenoptera</taxon>
        <taxon>Apocrita</taxon>
        <taxon>Aculeata</taxon>
        <taxon>Formicoidea</taxon>
        <taxon>Formicidae</taxon>
        <taxon>Myrmicinae</taxon>
        <taxon>Trachymyrmex</taxon>
    </lineage>
</organism>
<dbReference type="STRING" id="471704.A0A195EL88"/>
<accession>A0A195EL88</accession>
<sequence>LTESQLSDNTPPIIGLDYRNWKLSETEPIGNVITRVHAKDNEQDNLTYGLERLEDYNGDNRPQSPLPFFINNRTGIIFLNETLKGRVSIFANCQLPKLLISNKNFCFE</sequence>
<dbReference type="GO" id="GO:0016301">
    <property type="term" value="F:kinase activity"/>
    <property type="evidence" value="ECO:0007669"/>
    <property type="project" value="UniProtKB-KW"/>
</dbReference>
<evidence type="ECO:0000313" key="2">
    <source>
        <dbReference type="Proteomes" id="UP000078492"/>
    </source>
</evidence>
<dbReference type="SUPFAM" id="SSF49313">
    <property type="entry name" value="Cadherin-like"/>
    <property type="match status" value="1"/>
</dbReference>
<proteinExistence type="predicted"/>
<dbReference type="Proteomes" id="UP000078492">
    <property type="component" value="Unassembled WGS sequence"/>
</dbReference>
<dbReference type="GO" id="GO:0005509">
    <property type="term" value="F:calcium ion binding"/>
    <property type="evidence" value="ECO:0007669"/>
    <property type="project" value="InterPro"/>
</dbReference>
<dbReference type="InterPro" id="IPR015919">
    <property type="entry name" value="Cadherin-like_sf"/>
</dbReference>
<dbReference type="AlphaFoldDB" id="A0A195EL88"/>
<gene>
    <name evidence="1" type="ORF">ALC57_01860</name>
</gene>
<dbReference type="CDD" id="cd11304">
    <property type="entry name" value="Cadherin_repeat"/>
    <property type="match status" value="1"/>
</dbReference>
<evidence type="ECO:0000313" key="1">
    <source>
        <dbReference type="EMBL" id="KYN28896.1"/>
    </source>
</evidence>
<keyword evidence="2" id="KW-1185">Reference proteome</keyword>
<protein>
    <submittedName>
        <fullName evidence="1">Tyrosine kinase receptor Cad96Ca</fullName>
    </submittedName>
</protein>
<keyword evidence="1" id="KW-0418">Kinase</keyword>
<dbReference type="GO" id="GO:0016020">
    <property type="term" value="C:membrane"/>
    <property type="evidence" value="ECO:0007669"/>
    <property type="project" value="InterPro"/>
</dbReference>
<keyword evidence="1" id="KW-0808">Transferase</keyword>
<dbReference type="EMBL" id="KQ978739">
    <property type="protein sequence ID" value="KYN28896.1"/>
    <property type="molecule type" value="Genomic_DNA"/>
</dbReference>